<evidence type="ECO:0000313" key="3">
    <source>
        <dbReference type="Proteomes" id="UP000439903"/>
    </source>
</evidence>
<dbReference type="InterPro" id="IPR052748">
    <property type="entry name" value="ISR_Activator"/>
</dbReference>
<evidence type="ECO:0000313" key="2">
    <source>
        <dbReference type="EMBL" id="KAF0530139.1"/>
    </source>
</evidence>
<dbReference type="Gene3D" id="1.10.510.10">
    <property type="entry name" value="Transferase(Phosphotransferase) domain 1"/>
    <property type="match status" value="1"/>
</dbReference>
<dbReference type="InterPro" id="IPR059179">
    <property type="entry name" value="MLKL-like_MCAfunc"/>
</dbReference>
<dbReference type="InterPro" id="IPR011009">
    <property type="entry name" value="Kinase-like_dom_sf"/>
</dbReference>
<keyword evidence="2" id="KW-0808">Transferase</keyword>
<dbReference type="Gene3D" id="1.20.930.20">
    <property type="entry name" value="Adaptor protein Cbl, N-terminal domain"/>
    <property type="match status" value="1"/>
</dbReference>
<dbReference type="Gene3D" id="1.25.40.10">
    <property type="entry name" value="Tetratricopeptide repeat domain"/>
    <property type="match status" value="1"/>
</dbReference>
<dbReference type="SMART" id="SM00220">
    <property type="entry name" value="S_TKc"/>
    <property type="match status" value="1"/>
</dbReference>
<feature type="domain" description="Protein kinase" evidence="1">
    <location>
        <begin position="61"/>
        <end position="389"/>
    </location>
</feature>
<gene>
    <name evidence="2" type="ORF">F8M41_012381</name>
</gene>
<sequence length="585" mass="68719">MSNNRISQDLSPNMKDAAITVVKTTAEIIGSYIPLIHSVTHLVTEIYQLYENAECNKEICSIMMERAKTAEFAMNMMKDKKENEKYYQQKEYYVAFKKFEICLNKIKHFTDKVSKLKDYKKFFNATKVKNEYEKLTAEYDSCMRDLHFTIAIANERAREDDSKKVDETLTHIENYLEKFTHVFEDKFDELAQEISILKSQQNENPSEIRVERLNTNELMEPAIYKETDLRGKNNPIVKRIYKGIEITKALEPKLANFKYARTTSATTIDLSRQLNDVIRWMAPEQIKRYSNGKKAGYTFNCEMFSFGMLIWEFCYERIPYQKLGLKEIINHVTNGKRERLSLGKFIVPADRKIQEKFIKIIDRMWQHEPHKRITLSKLFIRLEKLHTTYPANALGLLDNGALDLHEILIEKDKLPEFNDIELIINDDFSKPLLSLDEGITLHKKKDHAGAWKCFNDNAELGSPLAKYWKGYYLYEGYYVQKDINLANMLFKEAADGEIADAQYRYAVSLYPEIKKDDKRNEFLHYLKLAADNKHIDARYNLGDIYLNGKLKVRQNRELGIKYLWLAATKNHEKAKSLLKDWNLIH</sequence>
<dbReference type="SUPFAM" id="SSF56112">
    <property type="entry name" value="Protein kinase-like (PK-like)"/>
    <property type="match status" value="1"/>
</dbReference>
<dbReference type="PROSITE" id="PS50011">
    <property type="entry name" value="PROTEIN_KINASE_DOM"/>
    <property type="match status" value="1"/>
</dbReference>
<keyword evidence="3" id="KW-1185">Reference proteome</keyword>
<dbReference type="SMART" id="SM00671">
    <property type="entry name" value="SEL1"/>
    <property type="match status" value="2"/>
</dbReference>
<dbReference type="Pfam" id="PF07714">
    <property type="entry name" value="PK_Tyr_Ser-Thr"/>
    <property type="match status" value="1"/>
</dbReference>
<dbReference type="CDD" id="cd21037">
    <property type="entry name" value="MLKL_NTD"/>
    <property type="match status" value="1"/>
</dbReference>
<comment type="caution">
    <text evidence="2">The sequence shown here is derived from an EMBL/GenBank/DDBJ whole genome shotgun (WGS) entry which is preliminary data.</text>
</comment>
<dbReference type="InterPro" id="IPR011990">
    <property type="entry name" value="TPR-like_helical_dom_sf"/>
</dbReference>
<dbReference type="GO" id="GO:0004672">
    <property type="term" value="F:protein kinase activity"/>
    <property type="evidence" value="ECO:0007669"/>
    <property type="project" value="InterPro"/>
</dbReference>
<dbReference type="InterPro" id="IPR000719">
    <property type="entry name" value="Prot_kinase_dom"/>
</dbReference>
<keyword evidence="2" id="KW-0418">Kinase</keyword>
<organism evidence="2 3">
    <name type="scientific">Gigaspora margarita</name>
    <dbReference type="NCBI Taxonomy" id="4874"/>
    <lineage>
        <taxon>Eukaryota</taxon>
        <taxon>Fungi</taxon>
        <taxon>Fungi incertae sedis</taxon>
        <taxon>Mucoromycota</taxon>
        <taxon>Glomeromycotina</taxon>
        <taxon>Glomeromycetes</taxon>
        <taxon>Diversisporales</taxon>
        <taxon>Gigasporaceae</taxon>
        <taxon>Gigaspora</taxon>
    </lineage>
</organism>
<evidence type="ECO:0000259" key="1">
    <source>
        <dbReference type="PROSITE" id="PS50011"/>
    </source>
</evidence>
<dbReference type="PANTHER" id="PTHR45011:SF1">
    <property type="entry name" value="DAP3-BINDING CELL DEATH ENHANCER 1"/>
    <property type="match status" value="1"/>
</dbReference>
<dbReference type="Proteomes" id="UP000439903">
    <property type="component" value="Unassembled WGS sequence"/>
</dbReference>
<dbReference type="GO" id="GO:0005524">
    <property type="term" value="F:ATP binding"/>
    <property type="evidence" value="ECO:0007669"/>
    <property type="project" value="InterPro"/>
</dbReference>
<dbReference type="InterPro" id="IPR006597">
    <property type="entry name" value="Sel1-like"/>
</dbReference>
<name>A0A8H4AT35_GIGMA</name>
<dbReference type="GO" id="GO:0007166">
    <property type="term" value="P:cell surface receptor signaling pathway"/>
    <property type="evidence" value="ECO:0007669"/>
    <property type="project" value="InterPro"/>
</dbReference>
<dbReference type="Pfam" id="PF08238">
    <property type="entry name" value="Sel1"/>
    <property type="match status" value="3"/>
</dbReference>
<dbReference type="EMBL" id="WTPW01000252">
    <property type="protein sequence ID" value="KAF0530139.1"/>
    <property type="molecule type" value="Genomic_DNA"/>
</dbReference>
<accession>A0A8H4AT35</accession>
<dbReference type="SUPFAM" id="SSF81901">
    <property type="entry name" value="HCP-like"/>
    <property type="match status" value="1"/>
</dbReference>
<dbReference type="PANTHER" id="PTHR45011">
    <property type="entry name" value="DAP3-BINDING CELL DEATH ENHANCER 1"/>
    <property type="match status" value="1"/>
</dbReference>
<proteinExistence type="predicted"/>
<reference evidence="2 3" key="1">
    <citation type="journal article" date="2019" name="Environ. Microbiol.">
        <title>At the nexus of three kingdoms: the genome of the mycorrhizal fungus Gigaspora margarita provides insights into plant, endobacterial and fungal interactions.</title>
        <authorList>
            <person name="Venice F."/>
            <person name="Ghignone S."/>
            <person name="Salvioli di Fossalunga A."/>
            <person name="Amselem J."/>
            <person name="Novero M."/>
            <person name="Xianan X."/>
            <person name="Sedzielewska Toro K."/>
            <person name="Morin E."/>
            <person name="Lipzen A."/>
            <person name="Grigoriev I.V."/>
            <person name="Henrissat B."/>
            <person name="Martin F.M."/>
            <person name="Bonfante P."/>
        </authorList>
    </citation>
    <scope>NUCLEOTIDE SEQUENCE [LARGE SCALE GENOMIC DNA]</scope>
    <source>
        <strain evidence="2 3">BEG34</strain>
    </source>
</reference>
<dbReference type="AlphaFoldDB" id="A0A8H4AT35"/>
<dbReference type="InterPro" id="IPR001245">
    <property type="entry name" value="Ser-Thr/Tyr_kinase_cat_dom"/>
</dbReference>
<dbReference type="InterPro" id="IPR036537">
    <property type="entry name" value="Adaptor_Cbl_N_dom_sf"/>
</dbReference>
<protein>
    <submittedName>
        <fullName evidence="2">Kinase-like protein</fullName>
    </submittedName>
</protein>
<dbReference type="OrthoDB" id="10345883at2759"/>